<organism evidence="8 9">
    <name type="scientific">Mesocricetus auratus</name>
    <name type="common">Golden hamster</name>
    <dbReference type="NCBI Taxonomy" id="10036"/>
    <lineage>
        <taxon>Eukaryota</taxon>
        <taxon>Metazoa</taxon>
        <taxon>Chordata</taxon>
        <taxon>Craniata</taxon>
        <taxon>Vertebrata</taxon>
        <taxon>Euteleostomi</taxon>
        <taxon>Mammalia</taxon>
        <taxon>Eutheria</taxon>
        <taxon>Euarchontoglires</taxon>
        <taxon>Glires</taxon>
        <taxon>Rodentia</taxon>
        <taxon>Myomorpha</taxon>
        <taxon>Muroidea</taxon>
        <taxon>Cricetidae</taxon>
        <taxon>Cricetinae</taxon>
        <taxon>Mesocricetus</taxon>
    </lineage>
</organism>
<feature type="compositionally biased region" description="Polar residues" evidence="6">
    <location>
        <begin position="539"/>
        <end position="555"/>
    </location>
</feature>
<evidence type="ECO:0000259" key="7">
    <source>
        <dbReference type="Pfam" id="PF05712"/>
    </source>
</evidence>
<feature type="compositionally biased region" description="Basic and acidic residues" evidence="6">
    <location>
        <begin position="1"/>
        <end position="17"/>
    </location>
</feature>
<accession>A0ABM2WFE3</accession>
<dbReference type="Gene3D" id="1.10.274.30">
    <property type="entry name" value="MRG domain"/>
    <property type="match status" value="1"/>
</dbReference>
<name>A0ABM2WFE3_MESAU</name>
<dbReference type="InterPro" id="IPR038217">
    <property type="entry name" value="MRG_C_sf"/>
</dbReference>
<feature type="region of interest" description="Disordered" evidence="6">
    <location>
        <begin position="1"/>
        <end position="84"/>
    </location>
</feature>
<evidence type="ECO:0000256" key="3">
    <source>
        <dbReference type="ARBA" id="ARBA00023015"/>
    </source>
</evidence>
<dbReference type="InterPro" id="IPR008676">
    <property type="entry name" value="MRG"/>
</dbReference>
<feature type="compositionally biased region" description="Basic and acidic residues" evidence="6">
    <location>
        <begin position="251"/>
        <end position="260"/>
    </location>
</feature>
<dbReference type="PANTHER" id="PTHR10880">
    <property type="entry name" value="MORTALITY FACTOR 4-LIKE PROTEIN"/>
    <property type="match status" value="1"/>
</dbReference>
<keyword evidence="2" id="KW-0156">Chromatin regulator</keyword>
<keyword evidence="5" id="KW-0539">Nucleus</keyword>
<dbReference type="Proteomes" id="UP000886700">
    <property type="component" value="Unplaced"/>
</dbReference>
<reference evidence="9" key="1">
    <citation type="submission" date="2025-08" db="UniProtKB">
        <authorList>
            <consortium name="RefSeq"/>
        </authorList>
    </citation>
    <scope>IDENTIFICATION</scope>
    <source>
        <tissue evidence="9">Liver</tissue>
    </source>
</reference>
<dbReference type="GeneID" id="121135216"/>
<evidence type="ECO:0000313" key="9">
    <source>
        <dbReference type="RefSeq" id="XP_040589599.1"/>
    </source>
</evidence>
<feature type="region of interest" description="Disordered" evidence="6">
    <location>
        <begin position="344"/>
        <end position="478"/>
    </location>
</feature>
<comment type="subcellular location">
    <subcellularLocation>
        <location evidence="1">Nucleus</location>
    </subcellularLocation>
</comment>
<dbReference type="PROSITE" id="PS51640">
    <property type="entry name" value="MRG"/>
    <property type="match status" value="1"/>
</dbReference>
<keyword evidence="8" id="KW-1185">Reference proteome</keyword>
<dbReference type="PANTHER" id="PTHR10880:SF29">
    <property type="entry name" value="MORTALITY FACTOR 4-LIKE PROTEIN 1"/>
    <property type="match status" value="1"/>
</dbReference>
<feature type="region of interest" description="Disordered" evidence="6">
    <location>
        <begin position="197"/>
        <end position="328"/>
    </location>
</feature>
<dbReference type="RefSeq" id="XP_040589599.1">
    <property type="nucleotide sequence ID" value="XM_040733665.1"/>
</dbReference>
<evidence type="ECO:0000256" key="4">
    <source>
        <dbReference type="ARBA" id="ARBA00023163"/>
    </source>
</evidence>
<gene>
    <name evidence="9" type="primary">LOC121135216</name>
</gene>
<evidence type="ECO:0000256" key="6">
    <source>
        <dbReference type="SAM" id="MobiDB-lite"/>
    </source>
</evidence>
<evidence type="ECO:0000256" key="5">
    <source>
        <dbReference type="ARBA" id="ARBA00023242"/>
    </source>
</evidence>
<feature type="compositionally biased region" description="Basic and acidic residues" evidence="6">
    <location>
        <begin position="209"/>
        <end position="224"/>
    </location>
</feature>
<feature type="compositionally biased region" description="Basic and acidic residues" evidence="6">
    <location>
        <begin position="267"/>
        <end position="290"/>
    </location>
</feature>
<dbReference type="Pfam" id="PF05712">
    <property type="entry name" value="MRG"/>
    <property type="match status" value="1"/>
</dbReference>
<feature type="region of interest" description="Disordered" evidence="6">
    <location>
        <begin position="519"/>
        <end position="555"/>
    </location>
</feature>
<keyword evidence="3" id="KW-0805">Transcription regulation</keyword>
<proteinExistence type="predicted"/>
<dbReference type="InterPro" id="IPR026541">
    <property type="entry name" value="MRG_dom"/>
</dbReference>
<protein>
    <submittedName>
        <fullName evidence="9">Uncharacterized protein LOC121135216</fullName>
    </submittedName>
</protein>
<feature type="compositionally biased region" description="Polar residues" evidence="6">
    <location>
        <begin position="33"/>
        <end position="51"/>
    </location>
</feature>
<feature type="domain" description="MRG" evidence="7">
    <location>
        <begin position="578"/>
        <end position="739"/>
    </location>
</feature>
<keyword evidence="4" id="KW-0804">Transcription</keyword>
<evidence type="ECO:0000256" key="2">
    <source>
        <dbReference type="ARBA" id="ARBA00022853"/>
    </source>
</evidence>
<evidence type="ECO:0000256" key="1">
    <source>
        <dbReference type="ARBA" id="ARBA00004123"/>
    </source>
</evidence>
<feature type="compositionally biased region" description="Basic and acidic residues" evidence="6">
    <location>
        <begin position="365"/>
        <end position="384"/>
    </location>
</feature>
<evidence type="ECO:0000313" key="8">
    <source>
        <dbReference type="Proteomes" id="UP000886700"/>
    </source>
</evidence>
<feature type="compositionally biased region" description="Basic residues" evidence="6">
    <location>
        <begin position="467"/>
        <end position="478"/>
    </location>
</feature>
<sequence length="750" mass="83372">MSAREKGPHVPDQRFAEGDDFLSLTPSRRRVTKVTNGSSGEKSAEPTSLQSGIPRRSRGRPATKRGAVERGCSGEKTCSAEKKPSTEKHHIAEKGCIARMYCVMRYTPLPKMLLFDNDSCDDEKCPATKKEPCDDEKCPATKKGPCDRRHQFMKQFSEKSRHRFEKSCCFEKHLSAEKDLPTQRGCLYKKRRLTDKDRSTEEGGFGERGPYEERGHTPERDQPAKKGFSTKKSPSPKKGYLDGRGPSVGNHHHEEKDSSAKKLSCTQRDRWIDGERSVKRELSTEEDHPVGRGWPANKSHLAEKGWSANKSGSPGRGHPIKSHPAQEGRSIEWVYLAQSRLFAGEDTPTGRGHCIQSCPAIEGGSVERGDTVEKRPSTGKDHPTGRSHPLRKNSPAEEGQSADRGHTAGQNLPTERGRLPKKSLCAEKRLSAESSCPPKKSRPAEKNLSSKSIHSAEKAHYGERGHLTKKKRQLSVKKGRVEKKFGSCESVEIHDSYTHEESNTGKNGCSVEEGHHFMEKDFPVGTPSSGSMPAAPVPKSTQDAPESSIGNATSQVPQATHQNVAGAVTTGQRIQAVNMRMGVELELPRELKACIVEDLDLVNTHKQLFQLPAEKNVDHILENYVNFVKSQGKSDNGEYSVDELVYGIREYFNRMLGTKLLCQFEKPQYAEILLAYPDLPMSQIYGASHLLRLFVNIGSALTNFSLNRCSLMLVSSYMQDFFNYLSENSSSLFTASNYKMASVAYCFKAL</sequence>
<feature type="compositionally biased region" description="Basic and acidic residues" evidence="6">
    <location>
        <begin position="454"/>
        <end position="466"/>
    </location>
</feature>